<dbReference type="EMBL" id="CP017708">
    <property type="protein sequence ID" value="AOY83600.1"/>
    <property type="molecule type" value="Genomic_DNA"/>
</dbReference>
<sequence>MSKNFLPEPEETSSVPASDPTPTPPQPKREPVRILVIGSSNSITKIIHTQYKLGFGEISEWSPYPGRLAPRSLPGYWQLINRVLKSLKAHAAAIALIYHLG</sequence>
<name>A0A1D9G876_MOOP1</name>
<feature type="region of interest" description="Disordered" evidence="1">
    <location>
        <begin position="1"/>
        <end position="31"/>
    </location>
</feature>
<evidence type="ECO:0000313" key="3">
    <source>
        <dbReference type="Proteomes" id="UP000176944"/>
    </source>
</evidence>
<protein>
    <submittedName>
        <fullName evidence="2">Peptide ABC transporter substrate-binding protein</fullName>
    </submittedName>
</protein>
<evidence type="ECO:0000256" key="1">
    <source>
        <dbReference type="SAM" id="MobiDB-lite"/>
    </source>
</evidence>
<dbReference type="AlphaFoldDB" id="A0A1D9G876"/>
<reference evidence="3" key="1">
    <citation type="submission" date="2016-10" db="EMBL/GenBank/DDBJ databases">
        <title>Comparative genomics uncovers the prolific and rare metabolic potential of the cyanobacterial genus Moorea.</title>
        <authorList>
            <person name="Leao T."/>
            <person name="Castelao G."/>
            <person name="Korobeynikov A."/>
            <person name="Monroe E.A."/>
            <person name="Podell S."/>
            <person name="Glukhov E."/>
            <person name="Allen E."/>
            <person name="Gerwick W.H."/>
            <person name="Gerwick L."/>
        </authorList>
    </citation>
    <scope>NUCLEOTIDE SEQUENCE [LARGE SCALE GENOMIC DNA]</scope>
    <source>
        <strain evidence="3">JHB</strain>
    </source>
</reference>
<evidence type="ECO:0000313" key="2">
    <source>
        <dbReference type="EMBL" id="AOY83600.1"/>
    </source>
</evidence>
<organism evidence="2 3">
    <name type="scientific">Moorena producens (strain JHB)</name>
    <dbReference type="NCBI Taxonomy" id="1454205"/>
    <lineage>
        <taxon>Bacteria</taxon>
        <taxon>Bacillati</taxon>
        <taxon>Cyanobacteriota</taxon>
        <taxon>Cyanophyceae</taxon>
        <taxon>Coleofasciculales</taxon>
        <taxon>Coleofasciculaceae</taxon>
        <taxon>Moorena</taxon>
    </lineage>
</organism>
<accession>A0A1D9G876</accession>
<proteinExistence type="predicted"/>
<gene>
    <name evidence="2" type="ORF">BJP36_30455</name>
</gene>
<dbReference type="Proteomes" id="UP000176944">
    <property type="component" value="Chromosome"/>
</dbReference>